<organism evidence="1 2">
    <name type="scientific">Portunus trituberculatus</name>
    <name type="common">Swimming crab</name>
    <name type="synonym">Neptunus trituberculatus</name>
    <dbReference type="NCBI Taxonomy" id="210409"/>
    <lineage>
        <taxon>Eukaryota</taxon>
        <taxon>Metazoa</taxon>
        <taxon>Ecdysozoa</taxon>
        <taxon>Arthropoda</taxon>
        <taxon>Crustacea</taxon>
        <taxon>Multicrustacea</taxon>
        <taxon>Malacostraca</taxon>
        <taxon>Eumalacostraca</taxon>
        <taxon>Eucarida</taxon>
        <taxon>Decapoda</taxon>
        <taxon>Pleocyemata</taxon>
        <taxon>Brachyura</taxon>
        <taxon>Eubrachyura</taxon>
        <taxon>Portunoidea</taxon>
        <taxon>Portunidae</taxon>
        <taxon>Portuninae</taxon>
        <taxon>Portunus</taxon>
    </lineage>
</organism>
<gene>
    <name evidence="1" type="ORF">E2C01_050472</name>
</gene>
<evidence type="ECO:0000313" key="2">
    <source>
        <dbReference type="Proteomes" id="UP000324222"/>
    </source>
</evidence>
<dbReference type="Proteomes" id="UP000324222">
    <property type="component" value="Unassembled WGS sequence"/>
</dbReference>
<protein>
    <submittedName>
        <fullName evidence="1">Uncharacterized protein</fullName>
    </submittedName>
</protein>
<proteinExistence type="predicted"/>
<reference evidence="1 2" key="1">
    <citation type="submission" date="2019-05" db="EMBL/GenBank/DDBJ databases">
        <title>Another draft genome of Portunus trituberculatus and its Hox gene families provides insights of decapod evolution.</title>
        <authorList>
            <person name="Jeong J.-H."/>
            <person name="Song I."/>
            <person name="Kim S."/>
            <person name="Choi T."/>
            <person name="Kim D."/>
            <person name="Ryu S."/>
            <person name="Kim W."/>
        </authorList>
    </citation>
    <scope>NUCLEOTIDE SEQUENCE [LARGE SCALE GENOMIC DNA]</scope>
    <source>
        <tissue evidence="1">Muscle</tissue>
    </source>
</reference>
<name>A0A5B7G931_PORTR</name>
<accession>A0A5B7G931</accession>
<dbReference type="AlphaFoldDB" id="A0A5B7G931"/>
<evidence type="ECO:0000313" key="1">
    <source>
        <dbReference type="EMBL" id="MPC56511.1"/>
    </source>
</evidence>
<sequence>MLCRVRRVLGSPATLVLHCQGKSRSVMIRFGGSEETCEGDANHECFAEFNTLCVIDLGTIKPHLMEANMSKRMCVSGGDRVNTLNCIQKKLDEATPAERESAEK</sequence>
<dbReference type="EMBL" id="VSRR010013999">
    <property type="protein sequence ID" value="MPC56511.1"/>
    <property type="molecule type" value="Genomic_DNA"/>
</dbReference>
<keyword evidence="2" id="KW-1185">Reference proteome</keyword>
<comment type="caution">
    <text evidence="1">The sequence shown here is derived from an EMBL/GenBank/DDBJ whole genome shotgun (WGS) entry which is preliminary data.</text>
</comment>